<dbReference type="PANTHER" id="PTHR34846">
    <property type="entry name" value="4-CARBOXYMUCONOLACTONE DECARBOXYLASE FAMILY PROTEIN (AFU_ORTHOLOGUE AFUA_6G11590)"/>
    <property type="match status" value="1"/>
</dbReference>
<reference evidence="3 4" key="1">
    <citation type="submission" date="2023-11" db="EMBL/GenBank/DDBJ databases">
        <authorList>
            <person name="Xu M."/>
            <person name="Jiang T."/>
        </authorList>
    </citation>
    <scope>NUCLEOTIDE SEQUENCE [LARGE SCALE GENOMIC DNA]</scope>
    <source>
        <strain evidence="3 4">SD</strain>
    </source>
</reference>
<name>A0ABU4VF12_9ACTN</name>
<dbReference type="SUPFAM" id="SSF69118">
    <property type="entry name" value="AhpD-like"/>
    <property type="match status" value="1"/>
</dbReference>
<sequence length="205" mass="22726">MVAPPVPHADPRLDGLPLPPQPVDRTPRIAPGGRRELGLPGWAFARIAGRALGTDAPAIFRTLGRHRSLFRGWLWFAGRLMPGGLLARRETELVILRVAHLRASRYEFEHHVRLGRRAGIDAEGVRRVVAGPDAPGWTSRERALLAAADRLVADRDLDDDAWRALRAELDDREAIELCMLVGHYDMLATVLGTLRVQTDVPRARG</sequence>
<dbReference type="Pfam" id="PF02627">
    <property type="entry name" value="CMD"/>
    <property type="match status" value="1"/>
</dbReference>
<accession>A0ABU4VF12</accession>
<dbReference type="Gene3D" id="1.20.1290.10">
    <property type="entry name" value="AhpD-like"/>
    <property type="match status" value="1"/>
</dbReference>
<comment type="caution">
    <text evidence="3">The sequence shown here is derived from an EMBL/GenBank/DDBJ whole genome shotgun (WGS) entry which is preliminary data.</text>
</comment>
<dbReference type="Proteomes" id="UP001277761">
    <property type="component" value="Unassembled WGS sequence"/>
</dbReference>
<evidence type="ECO:0000256" key="1">
    <source>
        <dbReference type="SAM" id="MobiDB-lite"/>
    </source>
</evidence>
<dbReference type="InterPro" id="IPR029032">
    <property type="entry name" value="AhpD-like"/>
</dbReference>
<proteinExistence type="predicted"/>
<dbReference type="EMBL" id="JAXAVX010000001">
    <property type="protein sequence ID" value="MDX8150385.1"/>
    <property type="molecule type" value="Genomic_DNA"/>
</dbReference>
<evidence type="ECO:0000259" key="2">
    <source>
        <dbReference type="Pfam" id="PF02627"/>
    </source>
</evidence>
<feature type="region of interest" description="Disordered" evidence="1">
    <location>
        <begin position="1"/>
        <end position="31"/>
    </location>
</feature>
<gene>
    <name evidence="3" type="ORF">SK069_02165</name>
</gene>
<keyword evidence="4" id="KW-1185">Reference proteome</keyword>
<dbReference type="RefSeq" id="WP_319952535.1">
    <property type="nucleotide sequence ID" value="NZ_JAXAVX010000001.1"/>
</dbReference>
<protein>
    <submittedName>
        <fullName evidence="3">Carboxymuconolactone decarboxylase family protein</fullName>
    </submittedName>
</protein>
<organism evidence="3 4">
    <name type="scientific">Patulibacter brassicae</name>
    <dbReference type="NCBI Taxonomy" id="1705717"/>
    <lineage>
        <taxon>Bacteria</taxon>
        <taxon>Bacillati</taxon>
        <taxon>Actinomycetota</taxon>
        <taxon>Thermoleophilia</taxon>
        <taxon>Solirubrobacterales</taxon>
        <taxon>Patulibacteraceae</taxon>
        <taxon>Patulibacter</taxon>
    </lineage>
</organism>
<dbReference type="PANTHER" id="PTHR34846:SF5">
    <property type="entry name" value="CARBOXYMUCONOLACTONE DECARBOXYLASE-LIKE DOMAIN-CONTAINING PROTEIN"/>
    <property type="match status" value="1"/>
</dbReference>
<evidence type="ECO:0000313" key="3">
    <source>
        <dbReference type="EMBL" id="MDX8150385.1"/>
    </source>
</evidence>
<dbReference type="InterPro" id="IPR003779">
    <property type="entry name" value="CMD-like"/>
</dbReference>
<feature type="domain" description="Carboxymuconolactone decarboxylase-like" evidence="2">
    <location>
        <begin position="69"/>
        <end position="149"/>
    </location>
</feature>
<evidence type="ECO:0000313" key="4">
    <source>
        <dbReference type="Proteomes" id="UP001277761"/>
    </source>
</evidence>